<gene>
    <name evidence="3" type="ORF">DdX_01335</name>
</gene>
<dbReference type="Proteomes" id="UP001201812">
    <property type="component" value="Unassembled WGS sequence"/>
</dbReference>
<feature type="compositionally biased region" description="Basic and acidic residues" evidence="1">
    <location>
        <begin position="71"/>
        <end position="80"/>
    </location>
</feature>
<accession>A0AAD4NLM1</accession>
<protein>
    <submittedName>
        <fullName evidence="3">Uncharacterized protein</fullName>
    </submittedName>
</protein>
<feature type="region of interest" description="Disordered" evidence="1">
    <location>
        <begin position="43"/>
        <end position="80"/>
    </location>
</feature>
<organism evidence="3 4">
    <name type="scientific">Ditylenchus destructor</name>
    <dbReference type="NCBI Taxonomy" id="166010"/>
    <lineage>
        <taxon>Eukaryota</taxon>
        <taxon>Metazoa</taxon>
        <taxon>Ecdysozoa</taxon>
        <taxon>Nematoda</taxon>
        <taxon>Chromadorea</taxon>
        <taxon>Rhabditida</taxon>
        <taxon>Tylenchina</taxon>
        <taxon>Tylenchomorpha</taxon>
        <taxon>Sphaerularioidea</taxon>
        <taxon>Anguinidae</taxon>
        <taxon>Anguininae</taxon>
        <taxon>Ditylenchus</taxon>
    </lineage>
</organism>
<evidence type="ECO:0000313" key="4">
    <source>
        <dbReference type="Proteomes" id="UP001201812"/>
    </source>
</evidence>
<feature type="chain" id="PRO_5042220504" evidence="2">
    <location>
        <begin position="21"/>
        <end position="80"/>
    </location>
</feature>
<evidence type="ECO:0000256" key="1">
    <source>
        <dbReference type="SAM" id="MobiDB-lite"/>
    </source>
</evidence>
<evidence type="ECO:0000256" key="2">
    <source>
        <dbReference type="SAM" id="SignalP"/>
    </source>
</evidence>
<sequence length="80" mass="8594">MQSKDICLAVSVSFIQILLCGTNDETGRKIGGILKTIGTLKGGTVGTGHELPKSDDNSSMEGMDENNSEAQEDHSTDFRY</sequence>
<reference evidence="3" key="1">
    <citation type="submission" date="2022-01" db="EMBL/GenBank/DDBJ databases">
        <title>Genome Sequence Resource for Two Populations of Ditylenchus destructor, the Migratory Endoparasitic Phytonematode.</title>
        <authorList>
            <person name="Zhang H."/>
            <person name="Lin R."/>
            <person name="Xie B."/>
        </authorList>
    </citation>
    <scope>NUCLEOTIDE SEQUENCE</scope>
    <source>
        <strain evidence="3">BazhouSP</strain>
    </source>
</reference>
<keyword evidence="4" id="KW-1185">Reference proteome</keyword>
<proteinExistence type="predicted"/>
<dbReference type="AlphaFoldDB" id="A0AAD4NLM1"/>
<name>A0AAD4NLM1_9BILA</name>
<feature type="signal peptide" evidence="2">
    <location>
        <begin position="1"/>
        <end position="20"/>
    </location>
</feature>
<comment type="caution">
    <text evidence="3">The sequence shown here is derived from an EMBL/GenBank/DDBJ whole genome shotgun (WGS) entry which is preliminary data.</text>
</comment>
<keyword evidence="2" id="KW-0732">Signal</keyword>
<evidence type="ECO:0000313" key="3">
    <source>
        <dbReference type="EMBL" id="KAI1729115.1"/>
    </source>
</evidence>
<dbReference type="EMBL" id="JAKKPZ010000001">
    <property type="protein sequence ID" value="KAI1729115.1"/>
    <property type="molecule type" value="Genomic_DNA"/>
</dbReference>